<keyword evidence="1" id="KW-1133">Transmembrane helix</keyword>
<feature type="transmembrane region" description="Helical" evidence="1">
    <location>
        <begin position="134"/>
        <end position="154"/>
    </location>
</feature>
<comment type="caution">
    <text evidence="2">The sequence shown here is derived from an EMBL/GenBank/DDBJ whole genome shotgun (WGS) entry which is preliminary data.</text>
</comment>
<dbReference type="EMBL" id="PDKO01000003">
    <property type="protein sequence ID" value="RXJ63544.1"/>
    <property type="molecule type" value="Genomic_DNA"/>
</dbReference>
<proteinExistence type="predicted"/>
<evidence type="ECO:0000256" key="1">
    <source>
        <dbReference type="SAM" id="Phobius"/>
    </source>
</evidence>
<feature type="transmembrane region" description="Helical" evidence="1">
    <location>
        <begin position="104"/>
        <end position="128"/>
    </location>
</feature>
<feature type="transmembrane region" description="Helical" evidence="1">
    <location>
        <begin position="182"/>
        <end position="200"/>
    </location>
</feature>
<dbReference type="OrthoDB" id="9156251at2"/>
<feature type="transmembrane region" description="Helical" evidence="1">
    <location>
        <begin position="280"/>
        <end position="302"/>
    </location>
</feature>
<accession>A0A4Q0Y2V3</accession>
<dbReference type="InterPro" id="IPR059133">
    <property type="entry name" value="TsoY-like"/>
</dbReference>
<dbReference type="RefSeq" id="WP_044414926.1">
    <property type="nucleotide sequence ID" value="NZ_CP041070.1"/>
</dbReference>
<keyword evidence="1" id="KW-0812">Transmembrane</keyword>
<dbReference type="AlphaFoldDB" id="A0A4Q0Y2V3"/>
<feature type="transmembrane region" description="Helical" evidence="1">
    <location>
        <begin position="323"/>
        <end position="346"/>
    </location>
</feature>
<keyword evidence="3" id="KW-1185">Reference proteome</keyword>
<feature type="transmembrane region" description="Helical" evidence="1">
    <location>
        <begin position="248"/>
        <end position="268"/>
    </location>
</feature>
<dbReference type="NCBIfam" id="NF047644">
    <property type="entry name" value="TsoY_fam"/>
    <property type="match status" value="1"/>
</dbReference>
<gene>
    <name evidence="2" type="ORF">CRV06_04960</name>
</gene>
<name>A0A4Q0Y2V3_9BACT</name>
<feature type="transmembrane region" description="Helical" evidence="1">
    <location>
        <begin position="12"/>
        <end position="33"/>
    </location>
</feature>
<feature type="transmembrane region" description="Helical" evidence="1">
    <location>
        <begin position="206"/>
        <end position="227"/>
    </location>
</feature>
<feature type="transmembrane region" description="Helical" evidence="1">
    <location>
        <begin position="358"/>
        <end position="381"/>
    </location>
</feature>
<dbReference type="STRING" id="877500.GCA_000935065_00181"/>
<reference evidence="2 3" key="1">
    <citation type="submission" date="2017-10" db="EMBL/GenBank/DDBJ databases">
        <title>Genomics of the genus Arcobacter.</title>
        <authorList>
            <person name="Perez-Cataluna A."/>
            <person name="Figueras M.J."/>
        </authorList>
    </citation>
    <scope>NUCLEOTIDE SEQUENCE [LARGE SCALE GENOMIC DNA]</scope>
    <source>
        <strain evidence="2 3">DSM 24636</strain>
    </source>
</reference>
<protein>
    <submittedName>
        <fullName evidence="2">Uncharacterized protein</fullName>
    </submittedName>
</protein>
<keyword evidence="1" id="KW-0472">Membrane</keyword>
<dbReference type="Proteomes" id="UP000290191">
    <property type="component" value="Unassembled WGS sequence"/>
</dbReference>
<feature type="transmembrane region" description="Helical" evidence="1">
    <location>
        <begin position="53"/>
        <end position="75"/>
    </location>
</feature>
<organism evidence="2 3">
    <name type="scientific">Halarcobacter anaerophilus</name>
    <dbReference type="NCBI Taxonomy" id="877500"/>
    <lineage>
        <taxon>Bacteria</taxon>
        <taxon>Pseudomonadati</taxon>
        <taxon>Campylobacterota</taxon>
        <taxon>Epsilonproteobacteria</taxon>
        <taxon>Campylobacterales</taxon>
        <taxon>Arcobacteraceae</taxon>
        <taxon>Halarcobacter</taxon>
    </lineage>
</organism>
<sequence>MQLREKFNPMCFLSSLGAGGLSVSFFMYLMFLVPHKDTPMPTFNHVFPELMKGTWLSFVIAFAIVFIIAFAFFHFKLLIWNTKQFNVYKKSEAYKELVNSNAEITLMTIPLTYAMTINVCFILGAVFVPNLWSIVEYMFPFALIGFAVAGYYALKISFRYFSRILTTGDFDFTKNNNLSQMISIFSLSMVAVGFAAPGAMSHNLTINAIGIFGALFFASFSVLLVIIKITMGFKNMFEQGISLEASPSLWIVLPILTILGIMTVRVSFGLDHHFNHPLNSASLFTLTSVILSLEIIFGILGYKVMKDNGYFDKYIYSKDFKSSVSFALICPGDAFFVMGMFFINLGLVANGIVAKYSIAYFILMLPFIFVQFKTAKVFFILKSKFDM</sequence>
<evidence type="ECO:0000313" key="3">
    <source>
        <dbReference type="Proteomes" id="UP000290191"/>
    </source>
</evidence>
<evidence type="ECO:0000313" key="2">
    <source>
        <dbReference type="EMBL" id="RXJ63544.1"/>
    </source>
</evidence>